<sequence length="119" mass="12676">MVATKGTKGRGGGRDGEAWRIELDGQRAGQVFINLIDQPPIGPHASIQIYLNRASQGRGIGTIGYGLACAASRYDVIYAHMQKSNTASARAAAAAGFVDETPAEERQKVMVWRRCAAAT</sequence>
<dbReference type="SUPFAM" id="SSF55729">
    <property type="entry name" value="Acyl-CoA N-acyltransferases (Nat)"/>
    <property type="match status" value="1"/>
</dbReference>
<dbReference type="Proteomes" id="UP000199229">
    <property type="component" value="Unassembled WGS sequence"/>
</dbReference>
<proteinExistence type="predicted"/>
<evidence type="ECO:0000259" key="1">
    <source>
        <dbReference type="Pfam" id="PF00583"/>
    </source>
</evidence>
<dbReference type="GO" id="GO:0016747">
    <property type="term" value="F:acyltransferase activity, transferring groups other than amino-acyl groups"/>
    <property type="evidence" value="ECO:0007669"/>
    <property type="project" value="InterPro"/>
</dbReference>
<dbReference type="Pfam" id="PF00583">
    <property type="entry name" value="Acetyltransf_1"/>
    <property type="match status" value="1"/>
</dbReference>
<dbReference type="EMBL" id="FOPM01000007">
    <property type="protein sequence ID" value="SFG66318.1"/>
    <property type="molecule type" value="Genomic_DNA"/>
</dbReference>
<organism evidence="2 3">
    <name type="scientific">Methylobacterium gossipiicola</name>
    <dbReference type="NCBI Taxonomy" id="582675"/>
    <lineage>
        <taxon>Bacteria</taxon>
        <taxon>Pseudomonadati</taxon>
        <taxon>Pseudomonadota</taxon>
        <taxon>Alphaproteobacteria</taxon>
        <taxon>Hyphomicrobiales</taxon>
        <taxon>Methylobacteriaceae</taxon>
        <taxon>Methylobacterium</taxon>
    </lineage>
</organism>
<dbReference type="InterPro" id="IPR016181">
    <property type="entry name" value="Acyl_CoA_acyltransferase"/>
</dbReference>
<feature type="domain" description="N-acetyltransferase" evidence="1">
    <location>
        <begin position="16"/>
        <end position="97"/>
    </location>
</feature>
<accession>A0A1I2TN74</accession>
<gene>
    <name evidence="2" type="ORF">SAMN05192565_107230</name>
</gene>
<dbReference type="STRING" id="582675.SAMN05192565_107230"/>
<dbReference type="InterPro" id="IPR000182">
    <property type="entry name" value="GNAT_dom"/>
</dbReference>
<reference evidence="3" key="1">
    <citation type="submission" date="2016-10" db="EMBL/GenBank/DDBJ databases">
        <authorList>
            <person name="Varghese N."/>
            <person name="Submissions S."/>
        </authorList>
    </citation>
    <scope>NUCLEOTIDE SEQUENCE [LARGE SCALE GENOMIC DNA]</scope>
    <source>
        <strain evidence="3">Gh-105</strain>
    </source>
</reference>
<keyword evidence="3" id="KW-1185">Reference proteome</keyword>
<evidence type="ECO:0000313" key="3">
    <source>
        <dbReference type="Proteomes" id="UP000199229"/>
    </source>
</evidence>
<evidence type="ECO:0000313" key="2">
    <source>
        <dbReference type="EMBL" id="SFG66318.1"/>
    </source>
</evidence>
<name>A0A1I2TN74_9HYPH</name>
<dbReference type="Gene3D" id="3.40.630.30">
    <property type="match status" value="1"/>
</dbReference>
<protein>
    <recommendedName>
        <fullName evidence="1">N-acetyltransferase domain-containing protein</fullName>
    </recommendedName>
</protein>
<dbReference type="AlphaFoldDB" id="A0A1I2TN74"/>